<dbReference type="AlphaFoldDB" id="A0A7G7G6B5"/>
<keyword evidence="2" id="KW-1185">Reference proteome</keyword>
<gene>
    <name evidence="1" type="ORF">HUW51_08135</name>
</gene>
<protein>
    <recommendedName>
        <fullName evidence="3">DUF4348 domain-containing protein</fullName>
    </recommendedName>
</protein>
<dbReference type="EMBL" id="CP055156">
    <property type="protein sequence ID" value="QNF32699.1"/>
    <property type="molecule type" value="Genomic_DNA"/>
</dbReference>
<proteinExistence type="predicted"/>
<dbReference type="PROSITE" id="PS51257">
    <property type="entry name" value="PROKAR_LIPOPROTEIN"/>
    <property type="match status" value="1"/>
</dbReference>
<dbReference type="Pfam" id="PF22057">
    <property type="entry name" value="BACOVA_00961-like"/>
    <property type="match status" value="1"/>
</dbReference>
<sequence>MRLITFIWLFLFISCNNSHKESHNGQLPTTTSPLTKGHALTSIPTYNPVNENNFDIFLKKFSDDSTFQYSRIKFPIKVIYSVDDKDSITFIDRNKWEYTNYLNLTPSRIDKENLNNNLINLIYTIEDTGTLVYHFFQKKNGKWELILIEDHST</sequence>
<dbReference type="Gene3D" id="3.10.450.410">
    <property type="match status" value="1"/>
</dbReference>
<accession>A0A7G7G6B5</accession>
<reference evidence="1 2" key="1">
    <citation type="journal article" date="2018" name="Int. J. Syst. Evol. Microbiol.">
        <title>Adhaeribacter swui sp. nov., isolated from wet mud.</title>
        <authorList>
            <person name="Kim D.U."/>
            <person name="Kim K.W."/>
            <person name="Kang M.S."/>
            <person name="Kim J.Y."/>
            <person name="Jang J.H."/>
            <person name="Kim M.K."/>
        </authorList>
    </citation>
    <scope>NUCLEOTIDE SEQUENCE [LARGE SCALE GENOMIC DNA]</scope>
    <source>
        <strain evidence="1 2">KCTC 52873</strain>
    </source>
</reference>
<organism evidence="1 2">
    <name type="scientific">Adhaeribacter swui</name>
    <dbReference type="NCBI Taxonomy" id="2086471"/>
    <lineage>
        <taxon>Bacteria</taxon>
        <taxon>Pseudomonadati</taxon>
        <taxon>Bacteroidota</taxon>
        <taxon>Cytophagia</taxon>
        <taxon>Cytophagales</taxon>
        <taxon>Hymenobacteraceae</taxon>
        <taxon>Adhaeribacter</taxon>
    </lineage>
</organism>
<dbReference type="KEGG" id="aswu:HUW51_08135"/>
<evidence type="ECO:0000313" key="1">
    <source>
        <dbReference type="EMBL" id="QNF32699.1"/>
    </source>
</evidence>
<name>A0A7G7G6B5_9BACT</name>
<evidence type="ECO:0008006" key="3">
    <source>
        <dbReference type="Google" id="ProtNLM"/>
    </source>
</evidence>
<dbReference type="InterPro" id="IPR054298">
    <property type="entry name" value="BACOVA_00961-like"/>
</dbReference>
<dbReference type="RefSeq" id="WP_185273477.1">
    <property type="nucleotide sequence ID" value="NZ_CP055156.1"/>
</dbReference>
<evidence type="ECO:0000313" key="2">
    <source>
        <dbReference type="Proteomes" id="UP000515237"/>
    </source>
</evidence>
<dbReference type="Proteomes" id="UP000515237">
    <property type="component" value="Chromosome"/>
</dbReference>